<sequence>MPDALAGREPVTVPSQGPEAAREALAAAQRGLLAALLAGGPVPAGFDAGRIAIEARSLLAKRAGSVARVMPGLARELGAAFGRTFAAYGEGRPRPEGGSRADAEAFARWLDDRGLR</sequence>
<proteinExistence type="predicted"/>
<dbReference type="AlphaFoldDB" id="A0A941AS21"/>
<comment type="caution">
    <text evidence="3">The sequence shown here is derived from an EMBL/GenBank/DDBJ whole genome shotgun (WGS) entry which is preliminary data.</text>
</comment>
<protein>
    <recommendedName>
        <fullName evidence="2">SCO6045-like C-terminal domain-containing protein</fullName>
    </recommendedName>
</protein>
<feature type="region of interest" description="Disordered" evidence="1">
    <location>
        <begin position="1"/>
        <end position="22"/>
    </location>
</feature>
<evidence type="ECO:0000256" key="1">
    <source>
        <dbReference type="SAM" id="MobiDB-lite"/>
    </source>
</evidence>
<gene>
    <name evidence="3" type="ORF">JOL79_25490</name>
</gene>
<evidence type="ECO:0000259" key="2">
    <source>
        <dbReference type="Pfam" id="PF26136"/>
    </source>
</evidence>
<evidence type="ECO:0000313" key="4">
    <source>
        <dbReference type="Proteomes" id="UP000674234"/>
    </source>
</evidence>
<dbReference type="RefSeq" id="WP_210158420.1">
    <property type="nucleotide sequence ID" value="NZ_JAFCNB010000017.1"/>
</dbReference>
<dbReference type="InterPro" id="IPR058711">
    <property type="entry name" value="SCO6045-like_C"/>
</dbReference>
<accession>A0A941AS21</accession>
<evidence type="ECO:0000313" key="3">
    <source>
        <dbReference type="EMBL" id="MBP2707144.1"/>
    </source>
</evidence>
<reference evidence="3" key="1">
    <citation type="submission" date="2021-02" db="EMBL/GenBank/DDBJ databases">
        <title>Draft genome sequence of Microbispora sp. RL4-1S isolated from rice leaves in Thailand.</title>
        <authorList>
            <person name="Muangham S."/>
            <person name="Duangmal K."/>
        </authorList>
    </citation>
    <scope>NUCLEOTIDE SEQUENCE</scope>
    <source>
        <strain evidence="3">RL4-1S</strain>
    </source>
</reference>
<feature type="domain" description="SCO6045-like C-terminal" evidence="2">
    <location>
        <begin position="26"/>
        <end position="111"/>
    </location>
</feature>
<name>A0A941AS21_9ACTN</name>
<dbReference type="EMBL" id="JAFCNB010000017">
    <property type="protein sequence ID" value="MBP2707144.1"/>
    <property type="molecule type" value="Genomic_DNA"/>
</dbReference>
<dbReference type="Pfam" id="PF26136">
    <property type="entry name" value="SCO6045_C"/>
    <property type="match status" value="1"/>
</dbReference>
<dbReference type="Proteomes" id="UP000674234">
    <property type="component" value="Unassembled WGS sequence"/>
</dbReference>
<organism evidence="3 4">
    <name type="scientific">Microbispora oryzae</name>
    <dbReference type="NCBI Taxonomy" id="2806554"/>
    <lineage>
        <taxon>Bacteria</taxon>
        <taxon>Bacillati</taxon>
        <taxon>Actinomycetota</taxon>
        <taxon>Actinomycetes</taxon>
        <taxon>Streptosporangiales</taxon>
        <taxon>Streptosporangiaceae</taxon>
        <taxon>Microbispora</taxon>
    </lineage>
</organism>
<keyword evidence="4" id="KW-1185">Reference proteome</keyword>